<keyword evidence="6" id="KW-0695">RNA-directed DNA polymerase</keyword>
<dbReference type="GO" id="GO:0016787">
    <property type="term" value="F:hydrolase activity"/>
    <property type="evidence" value="ECO:0007669"/>
    <property type="project" value="UniProtKB-KW"/>
</dbReference>
<dbReference type="Gene3D" id="1.10.340.70">
    <property type="match status" value="1"/>
</dbReference>
<comment type="caution">
    <text evidence="8">The sequence shown here is derived from an EMBL/GenBank/DDBJ whole genome shotgun (WGS) entry which is preliminary data.</text>
</comment>
<dbReference type="PANTHER" id="PTHR37984:SF11">
    <property type="entry name" value="INTEGRASE CATALYTIC DOMAIN-CONTAINING PROTEIN"/>
    <property type="match status" value="1"/>
</dbReference>
<dbReference type="SUPFAM" id="SSF53098">
    <property type="entry name" value="Ribonuclease H-like"/>
    <property type="match status" value="1"/>
</dbReference>
<dbReference type="Pfam" id="PF00665">
    <property type="entry name" value="rve"/>
    <property type="match status" value="1"/>
</dbReference>
<dbReference type="InterPro" id="IPR012337">
    <property type="entry name" value="RNaseH-like_sf"/>
</dbReference>
<dbReference type="FunFam" id="1.10.340.70:FF:000004">
    <property type="entry name" value="Retrovirus-related Pol polyprotein from transposon 297-like Protein"/>
    <property type="match status" value="1"/>
</dbReference>
<dbReference type="Gene3D" id="3.30.70.270">
    <property type="match status" value="2"/>
</dbReference>
<dbReference type="OrthoDB" id="6125049at2759"/>
<feature type="compositionally biased region" description="Basic and acidic residues" evidence="7">
    <location>
        <begin position="708"/>
        <end position="722"/>
    </location>
</feature>
<keyword evidence="3" id="KW-0540">Nuclease</keyword>
<accession>A0A6S7KCQ4</accession>
<dbReference type="InterPro" id="IPR050951">
    <property type="entry name" value="Retrovirus_Pol_polyprotein"/>
</dbReference>
<dbReference type="Pfam" id="PF17917">
    <property type="entry name" value="RT_RNaseH"/>
    <property type="match status" value="1"/>
</dbReference>
<organism evidence="8 9">
    <name type="scientific">Paramuricea clavata</name>
    <name type="common">Red gorgonian</name>
    <name type="synonym">Violescent sea-whip</name>
    <dbReference type="NCBI Taxonomy" id="317549"/>
    <lineage>
        <taxon>Eukaryota</taxon>
        <taxon>Metazoa</taxon>
        <taxon>Cnidaria</taxon>
        <taxon>Anthozoa</taxon>
        <taxon>Octocorallia</taxon>
        <taxon>Malacalcyonacea</taxon>
        <taxon>Plexauridae</taxon>
        <taxon>Paramuricea</taxon>
    </lineage>
</organism>
<dbReference type="InterPro" id="IPR036397">
    <property type="entry name" value="RNaseH_sf"/>
</dbReference>
<evidence type="ECO:0000256" key="3">
    <source>
        <dbReference type="ARBA" id="ARBA00022722"/>
    </source>
</evidence>
<dbReference type="EMBL" id="CACRXK020027684">
    <property type="protein sequence ID" value="CAB4041041.1"/>
    <property type="molecule type" value="Genomic_DNA"/>
</dbReference>
<dbReference type="FunFam" id="3.30.70.270:FF:000026">
    <property type="entry name" value="Transposon Ty3-G Gag-Pol polyprotein"/>
    <property type="match status" value="1"/>
</dbReference>
<dbReference type="GO" id="GO:0015074">
    <property type="term" value="P:DNA integration"/>
    <property type="evidence" value="ECO:0007669"/>
    <property type="project" value="InterPro"/>
</dbReference>
<dbReference type="SUPFAM" id="SSF56672">
    <property type="entry name" value="DNA/RNA polymerases"/>
    <property type="match status" value="1"/>
</dbReference>
<dbReference type="Proteomes" id="UP001152795">
    <property type="component" value="Unassembled WGS sequence"/>
</dbReference>
<keyword evidence="2" id="KW-0548">Nucleotidyltransferase</keyword>
<sequence length="732" mass="84978">MTLESVLQRANEKNLRFNGDKCEFDKPSITFYGHVFSKQGISPCPKKIEAIKSLKPPANVSELRSYLGMITYCGRFIQDLATLTAPLRKLTKKDIKYEWKESQQRAFDTLQERLNEKTTLSYFDPSKDTKLIVDASPTGLAAILIQNTPSQNDETVVAYGSRALTEVEQRYSQTEREALAIVFGCEHFRLFLYGIHFTIYTDHKPLVSIFQNPNSHCPARLERWRLRLQSYNFQIHYRPGHDNPSDYMSRHPMNTTSMTSQDSENSEYYIQFIAESTTPKAMTLQQIREATQNDPTLQHAAHIIQKNLWHTLDTTTFSKDTDIDIRELKLLRNIKDELTVSNDKNIILRDTRIVIPKSLRADAIRLAHVGHQGIVKTKSLMREKVWFPLIDSLVKSAIDSCIPCQATGRPKPPQPLLMREIPKENFDTVYIDFLGPLPSGETLFVLIDGRSRYPVTKIMKKTDAPHLIPCLDEIFATFGLPKKVISDNGPPFQSKEIKKFMDDNGIQHKTITPLWPQANESETFMKPLMKAIRTAHLQKQNWRRTMQEFLLNYRATPHTTTQVAPATLMFGRNTRTRLPQTDTKTDKNALDHSVEQRDKEQRQRMKEYADRRRQSKTTTMNIGDYVLVRQQKHNKFTPNFDPKPLRIITVKGTMITAERPGFAITRNQSFFKPIKTTGLSSEDEEEMEDSDEHEEQRDIGDNENNNNHNRDEQQNLERQYPRRERRRPNYYH</sequence>
<dbReference type="GO" id="GO:0003964">
    <property type="term" value="F:RNA-directed DNA polymerase activity"/>
    <property type="evidence" value="ECO:0007669"/>
    <property type="project" value="UniProtKB-KW"/>
</dbReference>
<feature type="region of interest" description="Disordered" evidence="7">
    <location>
        <begin position="678"/>
        <end position="732"/>
    </location>
</feature>
<dbReference type="AlphaFoldDB" id="A0A6S7KCQ4"/>
<gene>
    <name evidence="8" type="ORF">PACLA_8A012942</name>
</gene>
<keyword evidence="9" id="KW-1185">Reference proteome</keyword>
<keyword evidence="5" id="KW-0378">Hydrolase</keyword>
<dbReference type="CDD" id="cd09274">
    <property type="entry name" value="RNase_HI_RT_Ty3"/>
    <property type="match status" value="1"/>
</dbReference>
<protein>
    <submittedName>
        <fullName evidence="8">Uncharacterized protein</fullName>
    </submittedName>
</protein>
<dbReference type="FunFam" id="3.30.420.10:FF:000063">
    <property type="entry name" value="Retrovirus-related Pol polyprotein from transposon 297-like Protein"/>
    <property type="match status" value="1"/>
</dbReference>
<dbReference type="GO" id="GO:0004519">
    <property type="term" value="F:endonuclease activity"/>
    <property type="evidence" value="ECO:0007669"/>
    <property type="project" value="UniProtKB-KW"/>
</dbReference>
<keyword evidence="4" id="KW-0255">Endonuclease</keyword>
<dbReference type="PROSITE" id="PS50994">
    <property type="entry name" value="INTEGRASE"/>
    <property type="match status" value="1"/>
</dbReference>
<evidence type="ECO:0000256" key="7">
    <source>
        <dbReference type="SAM" id="MobiDB-lite"/>
    </source>
</evidence>
<evidence type="ECO:0000256" key="2">
    <source>
        <dbReference type="ARBA" id="ARBA00022695"/>
    </source>
</evidence>
<dbReference type="Pfam" id="PF17921">
    <property type="entry name" value="Integrase_H2C2"/>
    <property type="match status" value="1"/>
</dbReference>
<evidence type="ECO:0000256" key="5">
    <source>
        <dbReference type="ARBA" id="ARBA00022801"/>
    </source>
</evidence>
<dbReference type="InterPro" id="IPR041588">
    <property type="entry name" value="Integrase_H2C2"/>
</dbReference>
<feature type="compositionally biased region" description="Acidic residues" evidence="7">
    <location>
        <begin position="681"/>
        <end position="693"/>
    </location>
</feature>
<evidence type="ECO:0000313" key="9">
    <source>
        <dbReference type="Proteomes" id="UP001152795"/>
    </source>
</evidence>
<reference evidence="8" key="1">
    <citation type="submission" date="2020-04" db="EMBL/GenBank/DDBJ databases">
        <authorList>
            <person name="Alioto T."/>
            <person name="Alioto T."/>
            <person name="Gomez Garrido J."/>
        </authorList>
    </citation>
    <scope>NUCLEOTIDE SEQUENCE</scope>
    <source>
        <strain evidence="8">A484AB</strain>
    </source>
</reference>
<dbReference type="GO" id="GO:0003676">
    <property type="term" value="F:nucleic acid binding"/>
    <property type="evidence" value="ECO:0007669"/>
    <property type="project" value="InterPro"/>
</dbReference>
<keyword evidence="1" id="KW-0808">Transferase</keyword>
<dbReference type="Gene3D" id="3.30.420.10">
    <property type="entry name" value="Ribonuclease H-like superfamily/Ribonuclease H"/>
    <property type="match status" value="1"/>
</dbReference>
<dbReference type="InterPro" id="IPR041373">
    <property type="entry name" value="RT_RNaseH"/>
</dbReference>
<feature type="region of interest" description="Disordered" evidence="7">
    <location>
        <begin position="574"/>
        <end position="617"/>
    </location>
</feature>
<proteinExistence type="predicted"/>
<dbReference type="InterPro" id="IPR043128">
    <property type="entry name" value="Rev_trsase/Diguanyl_cyclase"/>
</dbReference>
<dbReference type="PANTHER" id="PTHR37984">
    <property type="entry name" value="PROTEIN CBG26694"/>
    <property type="match status" value="1"/>
</dbReference>
<dbReference type="InterPro" id="IPR043502">
    <property type="entry name" value="DNA/RNA_pol_sf"/>
</dbReference>
<feature type="compositionally biased region" description="Basic and acidic residues" evidence="7">
    <location>
        <begin position="583"/>
        <end position="612"/>
    </location>
</feature>
<dbReference type="InterPro" id="IPR001584">
    <property type="entry name" value="Integrase_cat-core"/>
</dbReference>
<feature type="compositionally biased region" description="Basic residues" evidence="7">
    <location>
        <begin position="723"/>
        <end position="732"/>
    </location>
</feature>
<evidence type="ECO:0000256" key="4">
    <source>
        <dbReference type="ARBA" id="ARBA00022759"/>
    </source>
</evidence>
<evidence type="ECO:0000256" key="6">
    <source>
        <dbReference type="ARBA" id="ARBA00022918"/>
    </source>
</evidence>
<evidence type="ECO:0000313" key="8">
    <source>
        <dbReference type="EMBL" id="CAB4041041.1"/>
    </source>
</evidence>
<evidence type="ECO:0000256" key="1">
    <source>
        <dbReference type="ARBA" id="ARBA00022679"/>
    </source>
</evidence>
<name>A0A6S7KCQ4_PARCT</name>